<dbReference type="EMBL" id="ML996565">
    <property type="protein sequence ID" value="KAF2763562.1"/>
    <property type="molecule type" value="Genomic_DNA"/>
</dbReference>
<proteinExistence type="inferred from homology"/>
<name>A0A6A6WNG2_9PEZI</name>
<feature type="compositionally biased region" description="Acidic residues" evidence="2">
    <location>
        <begin position="67"/>
        <end position="76"/>
    </location>
</feature>
<feature type="domain" description="Vps72/YL1 C-terminal" evidence="3">
    <location>
        <begin position="620"/>
        <end position="649"/>
    </location>
</feature>
<feature type="compositionally biased region" description="Polar residues" evidence="2">
    <location>
        <begin position="423"/>
        <end position="438"/>
    </location>
</feature>
<evidence type="ECO:0000313" key="5">
    <source>
        <dbReference type="Proteomes" id="UP000799437"/>
    </source>
</evidence>
<feature type="compositionally biased region" description="Polar residues" evidence="2">
    <location>
        <begin position="348"/>
        <end position="364"/>
    </location>
</feature>
<evidence type="ECO:0000313" key="4">
    <source>
        <dbReference type="EMBL" id="KAF2763562.1"/>
    </source>
</evidence>
<feature type="compositionally biased region" description="Polar residues" evidence="2">
    <location>
        <begin position="457"/>
        <end position="470"/>
    </location>
</feature>
<feature type="compositionally biased region" description="Acidic residues" evidence="2">
    <location>
        <begin position="83"/>
        <end position="108"/>
    </location>
</feature>
<accession>A0A6A6WNG2</accession>
<dbReference type="Pfam" id="PF08265">
    <property type="entry name" value="YL1_C"/>
    <property type="match status" value="1"/>
</dbReference>
<dbReference type="Pfam" id="PF05764">
    <property type="entry name" value="YL1"/>
    <property type="match status" value="1"/>
</dbReference>
<dbReference type="InterPro" id="IPR046757">
    <property type="entry name" value="YL1_N"/>
</dbReference>
<feature type="region of interest" description="Disordered" evidence="2">
    <location>
        <begin position="347"/>
        <end position="372"/>
    </location>
</feature>
<dbReference type="OrthoDB" id="3942062at2759"/>
<keyword evidence="5" id="KW-1185">Reference proteome</keyword>
<feature type="compositionally biased region" description="Polar residues" evidence="2">
    <location>
        <begin position="526"/>
        <end position="544"/>
    </location>
</feature>
<feature type="compositionally biased region" description="Basic and acidic residues" evidence="2">
    <location>
        <begin position="109"/>
        <end position="119"/>
    </location>
</feature>
<dbReference type="PANTHER" id="PTHR13275:SF4">
    <property type="entry name" value="VACUOLAR PROTEIN SORTING-ASSOCIATED PROTEIN 72 HOMOLOG"/>
    <property type="match status" value="1"/>
</dbReference>
<feature type="region of interest" description="Disordered" evidence="2">
    <location>
        <begin position="505"/>
        <end position="544"/>
    </location>
</feature>
<dbReference type="PANTHER" id="PTHR13275">
    <property type="entry name" value="YL-1 PROTEIN TRANSCRIPTION FACTOR-LIKE 1"/>
    <property type="match status" value="1"/>
</dbReference>
<dbReference type="GeneID" id="54488940"/>
<feature type="compositionally biased region" description="Acidic residues" evidence="2">
    <location>
        <begin position="1"/>
        <end position="10"/>
    </location>
</feature>
<sequence length="717" mass="79868">MSTQEQDEECQTLSHDESDGSETEDAAEPAMVLLRARRSNAGNRMSNLLALAEAEDDETRVIYGDESWQETADDMEFGGAEAEAPDDVSLESSSDDNDEDDQEDDEAGEKELKRQERTEKTKKRKQIANPFADAARKKAKLNAAPKVFMHAPRPKKKSERDSWLPTPDEGPVRASSRKQTMKNKKDTHARLILKEKTRERVVELMQAANRRKEAFKPLSQEEKLRMAARIEKENSKSLNRWEESENRRAAEQQARLDALRNRKIDGPYIRYWSGPAIWQDDKLVATGKKARLVQELDGTGESLSVQKVEAKEASKVVILPDVPLLPPHSTEQVDRQLLLRTHRADGVQYSQSTPSQIADTQSIQVDGDTPGISTSVQATVQVTEEICVPQQTSEVKETRESETSQAQTRHHTETAPEPKLARPSSSEQVIEQPNNSLLETDESCSRKAETPPVLDTEMSNTEPLSTTTDEPTIPMPTTIMFAPPGANNGFLDGILDWASLHNQNNSVPDPAFSAAAQPPPPASQPIRNTQQSQDPTTSIQPPGTTVLPSAVVIPPIHVHTPTTLPPVIRRATRNLIMLSHYETLMPSQKEHIYKILLAPQAKPSRYLTKRVDKNFYPPTIMCAVTAQIARYRDPVTGLAYRDKNAYRRIKRLVGGSFAWSAALEAFVGGRGDRARGVPERFWNAAYEKPKAKKADEAKPDIPMEGIALKREEGIVAT</sequence>
<evidence type="ECO:0000256" key="1">
    <source>
        <dbReference type="ARBA" id="ARBA00006832"/>
    </source>
</evidence>
<dbReference type="SMART" id="SM00993">
    <property type="entry name" value="YL1_C"/>
    <property type="match status" value="1"/>
</dbReference>
<feature type="region of interest" description="Disordered" evidence="2">
    <location>
        <begin position="64"/>
        <end position="191"/>
    </location>
</feature>
<dbReference type="AlphaFoldDB" id="A0A6A6WNG2"/>
<protein>
    <submittedName>
        <fullName evidence="4">YL1-domain-containing protein</fullName>
    </submittedName>
</protein>
<feature type="region of interest" description="Disordered" evidence="2">
    <location>
        <begin position="1"/>
        <end position="31"/>
    </location>
</feature>
<dbReference type="RefSeq" id="XP_033606013.1">
    <property type="nucleotide sequence ID" value="XM_033747886.1"/>
</dbReference>
<feature type="compositionally biased region" description="Basic and acidic residues" evidence="2">
    <location>
        <begin position="410"/>
        <end position="420"/>
    </location>
</feature>
<evidence type="ECO:0000259" key="3">
    <source>
        <dbReference type="SMART" id="SM00993"/>
    </source>
</evidence>
<organism evidence="4 5">
    <name type="scientific">Pseudovirgaria hyperparasitica</name>
    <dbReference type="NCBI Taxonomy" id="470096"/>
    <lineage>
        <taxon>Eukaryota</taxon>
        <taxon>Fungi</taxon>
        <taxon>Dikarya</taxon>
        <taxon>Ascomycota</taxon>
        <taxon>Pezizomycotina</taxon>
        <taxon>Dothideomycetes</taxon>
        <taxon>Dothideomycetes incertae sedis</taxon>
        <taxon>Acrospermales</taxon>
        <taxon>Acrospermaceae</taxon>
        <taxon>Pseudovirgaria</taxon>
    </lineage>
</organism>
<dbReference type="Proteomes" id="UP000799437">
    <property type="component" value="Unassembled WGS sequence"/>
</dbReference>
<evidence type="ECO:0000256" key="2">
    <source>
        <dbReference type="SAM" id="MobiDB-lite"/>
    </source>
</evidence>
<comment type="similarity">
    <text evidence="1">Belongs to the VPS72/YL1 family.</text>
</comment>
<dbReference type="InterPro" id="IPR013272">
    <property type="entry name" value="Vps72/YL1_C"/>
</dbReference>
<gene>
    <name evidence="4" type="ORF">EJ05DRAFT_507137</name>
</gene>
<feature type="region of interest" description="Disordered" evidence="2">
    <location>
        <begin position="390"/>
        <end position="481"/>
    </location>
</feature>
<reference evidence="4" key="1">
    <citation type="journal article" date="2020" name="Stud. Mycol.">
        <title>101 Dothideomycetes genomes: a test case for predicting lifestyles and emergence of pathogens.</title>
        <authorList>
            <person name="Haridas S."/>
            <person name="Albert R."/>
            <person name="Binder M."/>
            <person name="Bloem J."/>
            <person name="Labutti K."/>
            <person name="Salamov A."/>
            <person name="Andreopoulos B."/>
            <person name="Baker S."/>
            <person name="Barry K."/>
            <person name="Bills G."/>
            <person name="Bluhm B."/>
            <person name="Cannon C."/>
            <person name="Castanera R."/>
            <person name="Culley D."/>
            <person name="Daum C."/>
            <person name="Ezra D."/>
            <person name="Gonzalez J."/>
            <person name="Henrissat B."/>
            <person name="Kuo A."/>
            <person name="Liang C."/>
            <person name="Lipzen A."/>
            <person name="Lutzoni F."/>
            <person name="Magnuson J."/>
            <person name="Mondo S."/>
            <person name="Nolan M."/>
            <person name="Ohm R."/>
            <person name="Pangilinan J."/>
            <person name="Park H.-J."/>
            <person name="Ramirez L."/>
            <person name="Alfaro M."/>
            <person name="Sun H."/>
            <person name="Tritt A."/>
            <person name="Yoshinaga Y."/>
            <person name="Zwiers L.-H."/>
            <person name="Turgeon B."/>
            <person name="Goodwin S."/>
            <person name="Spatafora J."/>
            <person name="Crous P."/>
            <person name="Grigoriev I."/>
        </authorList>
    </citation>
    <scope>NUCLEOTIDE SEQUENCE</scope>
    <source>
        <strain evidence="4">CBS 121739</strain>
    </source>
</reference>
<dbReference type="GO" id="GO:0005634">
    <property type="term" value="C:nucleus"/>
    <property type="evidence" value="ECO:0007669"/>
    <property type="project" value="TreeGrafter"/>
</dbReference>